<evidence type="ECO:0000256" key="7">
    <source>
        <dbReference type="SAM" id="MobiDB-lite"/>
    </source>
</evidence>
<evidence type="ECO:0000256" key="6">
    <source>
        <dbReference type="RuleBase" id="RU003355"/>
    </source>
</evidence>
<dbReference type="PROSITE" id="PS00136">
    <property type="entry name" value="SUBTILASE_ASP"/>
    <property type="match status" value="1"/>
</dbReference>
<keyword evidence="4 5" id="KW-0720">Serine protease</keyword>
<dbReference type="PROSITE" id="PS00138">
    <property type="entry name" value="SUBTILASE_SER"/>
    <property type="match status" value="1"/>
</dbReference>
<comment type="similarity">
    <text evidence="1 5 6">Belongs to the peptidase S8 family.</text>
</comment>
<feature type="domain" description="Peptidase S8/S53" evidence="8">
    <location>
        <begin position="224"/>
        <end position="489"/>
    </location>
</feature>
<feature type="active site" description="Charge relay system" evidence="5">
    <location>
        <position position="265"/>
    </location>
</feature>
<dbReference type="PROSITE" id="PS00137">
    <property type="entry name" value="SUBTILASE_HIS"/>
    <property type="match status" value="1"/>
</dbReference>
<feature type="active site" description="Charge relay system" evidence="5">
    <location>
        <position position="443"/>
    </location>
</feature>
<dbReference type="InterPro" id="IPR036852">
    <property type="entry name" value="Peptidase_S8/S53_dom_sf"/>
</dbReference>
<dbReference type="InterPro" id="IPR000209">
    <property type="entry name" value="Peptidase_S8/S53_dom"/>
</dbReference>
<dbReference type="InterPro" id="IPR050131">
    <property type="entry name" value="Peptidase_S8_subtilisin-like"/>
</dbReference>
<feature type="region of interest" description="Disordered" evidence="7">
    <location>
        <begin position="14"/>
        <end position="44"/>
    </location>
</feature>
<dbReference type="Proteomes" id="UP000656881">
    <property type="component" value="Unassembled WGS sequence"/>
</dbReference>
<keyword evidence="10" id="KW-1185">Reference proteome</keyword>
<evidence type="ECO:0000256" key="4">
    <source>
        <dbReference type="ARBA" id="ARBA00022825"/>
    </source>
</evidence>
<organism evidence="9 10">
    <name type="scientific">Streptomyces lasiicapitis</name>
    <dbReference type="NCBI Taxonomy" id="1923961"/>
    <lineage>
        <taxon>Bacteria</taxon>
        <taxon>Bacillati</taxon>
        <taxon>Actinomycetota</taxon>
        <taxon>Actinomycetes</taxon>
        <taxon>Kitasatosporales</taxon>
        <taxon>Streptomycetaceae</taxon>
        <taxon>Streptomyces</taxon>
    </lineage>
</organism>
<dbReference type="PIRSF" id="PIRSF037854">
    <property type="entry name" value="Dihydropyridine_esterase"/>
    <property type="match status" value="1"/>
</dbReference>
<feature type="active site" description="Charge relay system" evidence="5">
    <location>
        <position position="233"/>
    </location>
</feature>
<sequence>MAVAVALGAGVVGPASAGTDGGADSRGPGRAPAQAGSPHRAQLGPAHRLTLVTGDRVTVDSKGRMIGFTPAKGRERIPVSTRTVRGHALVLPYDAERLIAEGKVDQRLFDVTELTSKANRKAQGKGLKLIVGYKGTARGAKAGVRAAGDTAVRRTFSSLNADAVTTPRKDAAALWKTITGGKRGNRGIASGVSHVWLDGTRKASLDKSVKQIGAPKAWQAGLDGKGVRIAVLDSGVDATHPDLKGRIADEKNFTASPDAKDRVGHGTHVASTAAGTGAKSGGRFKGVAPGAEVLSGKVLGDDGYGSDSQVIAGMEWAAAQGADVVNLSLGGDDSVGVDPLEDAVNKLSADKGVLFAVAAGNEGHRGSVGSPGSADAALTVGAVDGKDKLADFSSEGPRVGDGAVKPDVTAPGVDITAAAAPGSEMEKELGQKPEGYLTASGTSMATPHVAGAAALLKQRHPDWKAAELKRALTSSAKASKYTPYQQGSGRIAVDKAVDQTVVADPVSLNFGAPKWPHTDDKPVARKVTYRNLGTKDVTLDLSVTATDPKGRPAPDGFYTLGAKKVTVPAGGRATVGLTAHTRLGGSGRGTYSAYVVAKGGGQTVRTGAVVQRDGESYDVTLKYVGRDGRPAKYFSSGLFGLTGPAAEELFFLSDVSGTVKIRVPKGGYYLDTQIYGDPDDTAKGVDWLARPRLNVTKDMTLKLDARVAKPVDITVPDKDAKQVLAYPQYVVREGLQEGVFVESYAHLRTAHLGPEVTDGSLVQQWSGSWVKGDDEQYDILVGGKVERLATGYAKHFKDSELATVNARLGASADGKKAVATPTGWLPDGSGRGSGWSVPQQALSTRKFHLSTADKVQWDTDVDQVMEDEDGGLTSEATYLVHPPATYKAGRTYTRTFNTAVFGPRIGGDLGIYREGNDITGSLPVVADGDGHEGESDFSSVRTTLHRDGRKIGENKDPLTGGESFKVPAADAEYRLSTSVRRDPRVAPVSSRVDASWTFRSKKVRKETLLPASTVRFTPKVGLDSRAPAGATRSVPVTVQGAAAGENLKSLSAYVSYDKGRTWKKAAVRDGKISVTNPAKGKSVSFRAKVEDKKGNRATVAIYDAYFGK</sequence>
<evidence type="ECO:0000313" key="10">
    <source>
        <dbReference type="Proteomes" id="UP000656881"/>
    </source>
</evidence>
<dbReference type="InterPro" id="IPR017297">
    <property type="entry name" value="Peptidase_S8A_DPH-A"/>
</dbReference>
<dbReference type="CDD" id="cd07487">
    <property type="entry name" value="Peptidases_S8_1"/>
    <property type="match status" value="1"/>
</dbReference>
<proteinExistence type="inferred from homology"/>
<evidence type="ECO:0000256" key="5">
    <source>
        <dbReference type="PROSITE-ProRule" id="PRU01240"/>
    </source>
</evidence>
<evidence type="ECO:0000256" key="1">
    <source>
        <dbReference type="ARBA" id="ARBA00011073"/>
    </source>
</evidence>
<comment type="caution">
    <text evidence="9">The sequence shown here is derived from an EMBL/GenBank/DDBJ whole genome shotgun (WGS) entry which is preliminary data.</text>
</comment>
<dbReference type="InterPro" id="IPR023828">
    <property type="entry name" value="Peptidase_S8_Ser-AS"/>
</dbReference>
<keyword evidence="3 5" id="KW-0378">Hydrolase</keyword>
<dbReference type="InterPro" id="IPR022398">
    <property type="entry name" value="Peptidase_S8_His-AS"/>
</dbReference>
<dbReference type="Pfam" id="PF00082">
    <property type="entry name" value="Peptidase_S8"/>
    <property type="match status" value="1"/>
</dbReference>
<protein>
    <recommendedName>
        <fullName evidence="8">Peptidase S8/S53 domain-containing protein</fullName>
    </recommendedName>
</protein>
<evidence type="ECO:0000313" key="9">
    <source>
        <dbReference type="EMBL" id="GGO35007.1"/>
    </source>
</evidence>
<dbReference type="PRINTS" id="PR00723">
    <property type="entry name" value="SUBTILISIN"/>
</dbReference>
<evidence type="ECO:0000256" key="3">
    <source>
        <dbReference type="ARBA" id="ARBA00022801"/>
    </source>
</evidence>
<keyword evidence="2 5" id="KW-0645">Protease</keyword>
<accession>A0ABQ2LI60</accession>
<dbReference type="PANTHER" id="PTHR43806">
    <property type="entry name" value="PEPTIDASE S8"/>
    <property type="match status" value="1"/>
</dbReference>
<name>A0ABQ2LI60_9ACTN</name>
<dbReference type="Gene3D" id="3.40.50.200">
    <property type="entry name" value="Peptidase S8/S53 domain"/>
    <property type="match status" value="1"/>
</dbReference>
<evidence type="ECO:0000259" key="8">
    <source>
        <dbReference type="Pfam" id="PF00082"/>
    </source>
</evidence>
<dbReference type="EMBL" id="BMNG01000001">
    <property type="protein sequence ID" value="GGO35007.1"/>
    <property type="molecule type" value="Genomic_DNA"/>
</dbReference>
<dbReference type="InterPro" id="IPR023827">
    <property type="entry name" value="Peptidase_S8_Asp-AS"/>
</dbReference>
<reference evidence="10" key="1">
    <citation type="journal article" date="2019" name="Int. J. Syst. Evol. Microbiol.">
        <title>The Global Catalogue of Microorganisms (GCM) 10K type strain sequencing project: providing services to taxonomists for standard genome sequencing and annotation.</title>
        <authorList>
            <consortium name="The Broad Institute Genomics Platform"/>
            <consortium name="The Broad Institute Genome Sequencing Center for Infectious Disease"/>
            <person name="Wu L."/>
            <person name="Ma J."/>
        </authorList>
    </citation>
    <scope>NUCLEOTIDE SEQUENCE [LARGE SCALE GENOMIC DNA]</scope>
    <source>
        <strain evidence="10">CGMCC 4.7349</strain>
    </source>
</reference>
<evidence type="ECO:0000256" key="2">
    <source>
        <dbReference type="ARBA" id="ARBA00022670"/>
    </source>
</evidence>
<gene>
    <name evidence="9" type="ORF">GCM10012286_05020</name>
</gene>
<dbReference type="SUPFAM" id="SSF52743">
    <property type="entry name" value="Subtilisin-like"/>
    <property type="match status" value="1"/>
</dbReference>
<dbReference type="PROSITE" id="PS51892">
    <property type="entry name" value="SUBTILASE"/>
    <property type="match status" value="1"/>
</dbReference>
<dbReference type="PANTHER" id="PTHR43806:SF11">
    <property type="entry name" value="CEREVISIN-RELATED"/>
    <property type="match status" value="1"/>
</dbReference>
<dbReference type="InterPro" id="IPR015500">
    <property type="entry name" value="Peptidase_S8_subtilisin-rel"/>
</dbReference>